<evidence type="ECO:0000256" key="1">
    <source>
        <dbReference type="ARBA" id="ARBA00022679"/>
    </source>
</evidence>
<dbReference type="GO" id="GO:0015074">
    <property type="term" value="P:DNA integration"/>
    <property type="evidence" value="ECO:0007669"/>
    <property type="project" value="InterPro"/>
</dbReference>
<keyword evidence="2" id="KW-0548">Nucleotidyltransferase</keyword>
<evidence type="ECO:0000259" key="8">
    <source>
        <dbReference type="PROSITE" id="PS50994"/>
    </source>
</evidence>
<dbReference type="STRING" id="6336.A0A0V0RG89"/>
<dbReference type="OrthoDB" id="5920214at2759"/>
<dbReference type="PANTHER" id="PTHR47331:SF5">
    <property type="entry name" value="RIBONUCLEASE H"/>
    <property type="match status" value="1"/>
</dbReference>
<keyword evidence="3" id="KW-0540">Nuclease</keyword>
<comment type="caution">
    <text evidence="9">The sequence shown here is derived from an EMBL/GenBank/DDBJ whole genome shotgun (WGS) entry which is preliminary data.</text>
</comment>
<dbReference type="InterPro" id="IPR041588">
    <property type="entry name" value="Integrase_H2C2"/>
</dbReference>
<feature type="domain" description="Integrase catalytic" evidence="8">
    <location>
        <begin position="1451"/>
        <end position="1638"/>
    </location>
</feature>
<protein>
    <recommendedName>
        <fullName evidence="8">Integrase catalytic domain-containing protein</fullName>
    </recommendedName>
</protein>
<dbReference type="InterPro" id="IPR043502">
    <property type="entry name" value="DNA/RNA_pol_sf"/>
</dbReference>
<organism evidence="9 10">
    <name type="scientific">Trichinella nelsoni</name>
    <dbReference type="NCBI Taxonomy" id="6336"/>
    <lineage>
        <taxon>Eukaryota</taxon>
        <taxon>Metazoa</taxon>
        <taxon>Ecdysozoa</taxon>
        <taxon>Nematoda</taxon>
        <taxon>Enoplea</taxon>
        <taxon>Dorylaimia</taxon>
        <taxon>Trichinellida</taxon>
        <taxon>Trichinellidae</taxon>
        <taxon>Trichinella</taxon>
    </lineage>
</organism>
<keyword evidence="4" id="KW-0255">Endonuclease</keyword>
<dbReference type="GO" id="GO:0004190">
    <property type="term" value="F:aspartic-type endopeptidase activity"/>
    <property type="evidence" value="ECO:0007669"/>
    <property type="project" value="InterPro"/>
</dbReference>
<gene>
    <name evidence="9" type="ORF">T07_8948</name>
</gene>
<reference evidence="9 10" key="1">
    <citation type="submission" date="2015-01" db="EMBL/GenBank/DDBJ databases">
        <title>Evolution of Trichinella species and genotypes.</title>
        <authorList>
            <person name="Korhonen P.K."/>
            <person name="Edoardo P."/>
            <person name="Giuseppe L.R."/>
            <person name="Gasser R.B."/>
        </authorList>
    </citation>
    <scope>NUCLEOTIDE SEQUENCE [LARGE SCALE GENOMIC DNA]</scope>
    <source>
        <strain evidence="9">ISS37</strain>
    </source>
</reference>
<dbReference type="Gene3D" id="1.10.340.70">
    <property type="match status" value="1"/>
</dbReference>
<keyword evidence="1" id="KW-0808">Transferase</keyword>
<evidence type="ECO:0000256" key="2">
    <source>
        <dbReference type="ARBA" id="ARBA00022695"/>
    </source>
</evidence>
<dbReference type="EMBL" id="JYDL01000197">
    <property type="protein sequence ID" value="KRX13502.1"/>
    <property type="molecule type" value="Genomic_DNA"/>
</dbReference>
<dbReference type="PROSITE" id="PS00141">
    <property type="entry name" value="ASP_PROTEASE"/>
    <property type="match status" value="1"/>
</dbReference>
<dbReference type="Gene3D" id="3.10.10.10">
    <property type="entry name" value="HIV Type 1 Reverse Transcriptase, subunit A, domain 1"/>
    <property type="match status" value="1"/>
</dbReference>
<evidence type="ECO:0000256" key="3">
    <source>
        <dbReference type="ARBA" id="ARBA00022722"/>
    </source>
</evidence>
<dbReference type="InterPro" id="IPR008042">
    <property type="entry name" value="Retrotrans_Pao"/>
</dbReference>
<evidence type="ECO:0000256" key="6">
    <source>
        <dbReference type="ARBA" id="ARBA00022918"/>
    </source>
</evidence>
<dbReference type="GO" id="GO:0003676">
    <property type="term" value="F:nucleic acid binding"/>
    <property type="evidence" value="ECO:0007669"/>
    <property type="project" value="InterPro"/>
</dbReference>
<dbReference type="Gene3D" id="3.30.420.10">
    <property type="entry name" value="Ribonuclease H-like superfamily/Ribonuclease H"/>
    <property type="match status" value="1"/>
</dbReference>
<dbReference type="CDD" id="cd01644">
    <property type="entry name" value="RT_pepA17"/>
    <property type="match status" value="1"/>
</dbReference>
<dbReference type="GO" id="GO:0004519">
    <property type="term" value="F:endonuclease activity"/>
    <property type="evidence" value="ECO:0007669"/>
    <property type="project" value="UniProtKB-KW"/>
</dbReference>
<dbReference type="Gene3D" id="3.30.70.270">
    <property type="match status" value="1"/>
</dbReference>
<dbReference type="PROSITE" id="PS50994">
    <property type="entry name" value="INTEGRASE"/>
    <property type="match status" value="1"/>
</dbReference>
<dbReference type="InterPro" id="IPR001969">
    <property type="entry name" value="Aspartic_peptidase_AS"/>
</dbReference>
<feature type="region of interest" description="Disordered" evidence="7">
    <location>
        <begin position="299"/>
        <end position="323"/>
    </location>
</feature>
<sequence length="1761" mass="198329">MKLETTKRRQQIEQRRLRDAIIQVLNQLEKDSTEVAVTNALSALDAQYAEARRAQVALEDALPDGEALEATLREWHELSNEVFETRNQAGIFLKEKGNGPAVNPKQTSSLTSAVEQVKPPRVPLPKFDGDILQFKSFWDQFESSIHQQEGLSDITKFLHLRSCLSGSALKAIEGVTICAENYPEVVQTLKTRFYRLPDVVESHVLSVMNVKACSNEGAGELTRLHDDLNRHFLELKALGKDVNCGLSGFHVILPTLKRKLPSGTVTEWKTFVKDKKDDEIHSDVFLAFLLEQARIKDTDMGTRTKAPTKGHQQEPHPNTRKPDLRFTTAAVQMEPGGGCPVCKGDHLADCCPRFRSYSVQQRRHWAMRLKLCFVCLAQGHRRERCKKRKSNQFWNPLLAGNAVPAGKAPTKRASSAAGSPGIDSTEAKALLSGNQNEKVEDGSEEGTSPVRIHLASAEGQTAIRLPVVQAMAHGEKGKKKLVNCLLDTGSERSLIRSDVADELNLQGPTRAMTVKGVNGLHVRIADVRRVQFRLTPIPSKGLEPFNEGIELTALSLPSLCDDLVATPTPWFCKDKIPSLPSIEITPGRVRIDIIIGLDAYFQVLGQGVKRGGPNDPVAIETIFGWILCGPTTRQAADREETTLLAQTEDRLSRLLRRFWEVEALGILPATEDAKAEPVLTRFEDSVSFDGQRYSVGLLWKPGASPLPNNLEMAKRRLRSLRHRLARDPDKEREYADVIQSYLDQGWAEEVPDESGPIGRTWYLPHHAVYQGGPGKAKCRVVFDGSAEMNGASLNRCLEPGPKLQPDLVAILLRFRRSRIGIQADIEKMYLQIGLRPEDRDVCRFLWQDAGSKSPARIYRLTRVGFGLSCSPFLAMRVIRHHAQSHGKVKSLSDKVLSDMYVDDLATSCDRIDQARTLIRQLCDLMKSGGFAMKKWASNDTAALSDLPVEVTSPLETSRLWKTLGLYWNRRLDVLTFVPPAEIPLGQHDTKRQLVSLAAKVFDPLGCVAPYTIRAKKLFQALWLTGIEWDDPLPAEINGKWISWKDELERLSAIQVQRALVPVPRDQVGRAELHVFGDAAEAAYGAVAYLLTQARDGVPEVRFVLAKARVTPIKRLSLPRLELMASLLAARLKAYITKEMGFSTDKQVCWSDSSVALSWIKGDPRKWKTFVANRVQEIITLTEPSQWRYVPTADNPADRLSRGCTLEGLLKDHLWWNGPDWLKQPESEWPRLSVVVSPEEARGTDPERRTTVALTTTLPAQGLQMVIDPTRYSRMEKLLRVTAYCWRWVDQARRPRGERKGSSSLTLLELQEAEKRWVREVQAGAFPIHRIGSDSTGWPKSSQIASLSPFVDMEGLLRVGGRLTNAALPWCHKHPLLLPPDGTIVALIVRRAHESELHAGVNQTLAALRRRYWVIRGRQAVKRCIRSCITCRRQDGRPFCPLMSELPVARVEPTFPFGHVGLDFAGPLHVRDEDRGVRKVYICLFTCMVTRAVHIEIVADMTTTSFLSAFRRFVARRGTPEVIQSDNFRTFKQADAFIRSLFVGKRAEQFQNELACRCIQWRYTTERAPWSGGYWERLVRSVKNALRKVLGRSLLRFDELRTTLCELEARINNRPLTLLSEDPKDCAPLTPAHFLIGRELAALPTASGETPSGTGARHLGRRWRHQQLLMRHLWKRWTDEYLVSLNARGKWKKIDRQPEVDDLVLVTEDTVPRNRWKLGVITELLPGSDSIVRVADSNRRQNLSVNNPQYDEVFLEERSNLI</sequence>
<dbReference type="SUPFAM" id="SSF53098">
    <property type="entry name" value="Ribonuclease H-like"/>
    <property type="match status" value="1"/>
</dbReference>
<name>A0A0V0RG89_9BILA</name>
<dbReference type="Pfam" id="PF05380">
    <property type="entry name" value="Peptidase_A17"/>
    <property type="match status" value="1"/>
</dbReference>
<dbReference type="SUPFAM" id="SSF56672">
    <property type="entry name" value="DNA/RNA polymerases"/>
    <property type="match status" value="1"/>
</dbReference>
<dbReference type="InterPro" id="IPR005312">
    <property type="entry name" value="DUF1759"/>
</dbReference>
<dbReference type="InterPro" id="IPR012337">
    <property type="entry name" value="RNaseH-like_sf"/>
</dbReference>
<accession>A0A0V0RG89</accession>
<evidence type="ECO:0000313" key="10">
    <source>
        <dbReference type="Proteomes" id="UP000054630"/>
    </source>
</evidence>
<dbReference type="PANTHER" id="PTHR47331">
    <property type="entry name" value="PHD-TYPE DOMAIN-CONTAINING PROTEIN"/>
    <property type="match status" value="1"/>
</dbReference>
<dbReference type="InterPro" id="IPR036397">
    <property type="entry name" value="RNaseH_sf"/>
</dbReference>
<dbReference type="InterPro" id="IPR043128">
    <property type="entry name" value="Rev_trsase/Diguanyl_cyclase"/>
</dbReference>
<evidence type="ECO:0000256" key="7">
    <source>
        <dbReference type="SAM" id="MobiDB-lite"/>
    </source>
</evidence>
<dbReference type="Pfam" id="PF03564">
    <property type="entry name" value="DUF1759"/>
    <property type="match status" value="1"/>
</dbReference>
<dbReference type="GO" id="GO:0003964">
    <property type="term" value="F:RNA-directed DNA polymerase activity"/>
    <property type="evidence" value="ECO:0007669"/>
    <property type="project" value="UniProtKB-KW"/>
</dbReference>
<dbReference type="Pfam" id="PF17921">
    <property type="entry name" value="Integrase_H2C2"/>
    <property type="match status" value="1"/>
</dbReference>
<evidence type="ECO:0000313" key="9">
    <source>
        <dbReference type="EMBL" id="KRX13502.1"/>
    </source>
</evidence>
<dbReference type="InterPro" id="IPR001584">
    <property type="entry name" value="Integrase_cat-core"/>
</dbReference>
<proteinExistence type="predicted"/>
<dbReference type="Pfam" id="PF18701">
    <property type="entry name" value="DUF5641"/>
    <property type="match status" value="1"/>
</dbReference>
<keyword evidence="6" id="KW-0695">RNA-directed DNA polymerase</keyword>
<dbReference type="Proteomes" id="UP000054630">
    <property type="component" value="Unassembled WGS sequence"/>
</dbReference>
<keyword evidence="10" id="KW-1185">Reference proteome</keyword>
<dbReference type="GO" id="GO:0042575">
    <property type="term" value="C:DNA polymerase complex"/>
    <property type="evidence" value="ECO:0007669"/>
    <property type="project" value="UniProtKB-ARBA"/>
</dbReference>
<evidence type="ECO:0000256" key="4">
    <source>
        <dbReference type="ARBA" id="ARBA00022759"/>
    </source>
</evidence>
<keyword evidence="5" id="KW-0378">Hydrolase</keyword>
<dbReference type="InterPro" id="IPR040676">
    <property type="entry name" value="DUF5641"/>
</dbReference>
<dbReference type="GO" id="GO:0006508">
    <property type="term" value="P:proteolysis"/>
    <property type="evidence" value="ECO:0007669"/>
    <property type="project" value="InterPro"/>
</dbReference>
<feature type="region of interest" description="Disordered" evidence="7">
    <location>
        <begin position="403"/>
        <end position="424"/>
    </location>
</feature>
<evidence type="ECO:0000256" key="5">
    <source>
        <dbReference type="ARBA" id="ARBA00022801"/>
    </source>
</evidence>